<organism evidence="1">
    <name type="scientific">uncultured Chloroflexota bacterium</name>
    <dbReference type="NCBI Taxonomy" id="166587"/>
    <lineage>
        <taxon>Bacteria</taxon>
        <taxon>Bacillati</taxon>
        <taxon>Chloroflexota</taxon>
        <taxon>environmental samples</taxon>
    </lineage>
</organism>
<dbReference type="AlphaFoldDB" id="A0A6J4IDW8"/>
<gene>
    <name evidence="1" type="ORF">AVDCRST_MAG77-2079</name>
</gene>
<dbReference type="InterPro" id="IPR023214">
    <property type="entry name" value="HAD_sf"/>
</dbReference>
<dbReference type="GO" id="GO:0005829">
    <property type="term" value="C:cytosol"/>
    <property type="evidence" value="ECO:0007669"/>
    <property type="project" value="TreeGrafter"/>
</dbReference>
<dbReference type="PANTHER" id="PTHR10000">
    <property type="entry name" value="PHOSPHOSERINE PHOSPHATASE"/>
    <property type="match status" value="1"/>
</dbReference>
<dbReference type="PANTHER" id="PTHR10000:SF8">
    <property type="entry name" value="HAD SUPERFAMILY HYDROLASE-LIKE, TYPE 3"/>
    <property type="match status" value="1"/>
</dbReference>
<dbReference type="EMBL" id="CADCTC010000122">
    <property type="protein sequence ID" value="CAA9249200.1"/>
    <property type="molecule type" value="Genomic_DNA"/>
</dbReference>
<dbReference type="Pfam" id="PF08282">
    <property type="entry name" value="Hydrolase_3"/>
    <property type="match status" value="1"/>
</dbReference>
<protein>
    <submittedName>
        <fullName evidence="1">HMP-PP hydrolase (Pyridoxal phosphatase) Cof, detected in genetic screen for thiamin metabolic genes (PMID:15292217)</fullName>
    </submittedName>
</protein>
<evidence type="ECO:0000313" key="1">
    <source>
        <dbReference type="EMBL" id="CAA9249200.1"/>
    </source>
</evidence>
<dbReference type="SUPFAM" id="SSF56784">
    <property type="entry name" value="HAD-like"/>
    <property type="match status" value="1"/>
</dbReference>
<sequence length="295" mass="31699">MGFRLIAVDVDGTLLRSDGSISERTRTTLARAVDRGASLAVATGRRRRTALPIMHRLGVPHYLVASQGATTWYEDEIIAHAHLPVASARRAIELLDSNGHFGIIFGNSFQPEAIWVTGGDWRANPRVAQYLLRGERGDAPVPQNLGPDGIEHDPIEIIVFDDMDRLEALNEHLTGHTAPPPALDPPLQDDQSRPQPLWRVIFSRNQFTAGGAIEIVGPDTSKAHALAALCDRLGCTPAEVIAFGDNVNDLEMLNFAGLGVCMANGTPEARAAAGRVCPSNDEDGIAVTLEELGLA</sequence>
<accession>A0A6J4IDW8</accession>
<reference evidence="1" key="1">
    <citation type="submission" date="2020-02" db="EMBL/GenBank/DDBJ databases">
        <authorList>
            <person name="Meier V. D."/>
        </authorList>
    </citation>
    <scope>NUCLEOTIDE SEQUENCE</scope>
    <source>
        <strain evidence="1">AVDCRST_MAG77</strain>
    </source>
</reference>
<dbReference type="GO" id="GO:0000287">
    <property type="term" value="F:magnesium ion binding"/>
    <property type="evidence" value="ECO:0007669"/>
    <property type="project" value="TreeGrafter"/>
</dbReference>
<dbReference type="InterPro" id="IPR036412">
    <property type="entry name" value="HAD-like_sf"/>
</dbReference>
<proteinExistence type="predicted"/>
<dbReference type="Gene3D" id="3.30.1240.10">
    <property type="match status" value="1"/>
</dbReference>
<dbReference type="Gene3D" id="3.40.50.1000">
    <property type="entry name" value="HAD superfamily/HAD-like"/>
    <property type="match status" value="1"/>
</dbReference>
<keyword evidence="1" id="KW-0378">Hydrolase</keyword>
<name>A0A6J4IDW8_9CHLR</name>
<dbReference type="PROSITE" id="PS01229">
    <property type="entry name" value="COF_2"/>
    <property type="match status" value="1"/>
</dbReference>
<dbReference type="GO" id="GO:0016791">
    <property type="term" value="F:phosphatase activity"/>
    <property type="evidence" value="ECO:0007669"/>
    <property type="project" value="UniProtKB-ARBA"/>
</dbReference>